<feature type="region of interest" description="Disordered" evidence="1">
    <location>
        <begin position="1"/>
        <end position="22"/>
    </location>
</feature>
<organism evidence="2 3">
    <name type="scientific">Prescottella agglutinans</name>
    <dbReference type="NCBI Taxonomy" id="1644129"/>
    <lineage>
        <taxon>Bacteria</taxon>
        <taxon>Bacillati</taxon>
        <taxon>Actinomycetota</taxon>
        <taxon>Actinomycetes</taxon>
        <taxon>Mycobacteriales</taxon>
        <taxon>Nocardiaceae</taxon>
        <taxon>Prescottella</taxon>
    </lineage>
</organism>
<protein>
    <submittedName>
        <fullName evidence="2">Uncharacterized protein</fullName>
    </submittedName>
</protein>
<dbReference type="Proteomes" id="UP001160334">
    <property type="component" value="Unassembled WGS sequence"/>
</dbReference>
<dbReference type="RefSeq" id="WP_280759231.1">
    <property type="nucleotide sequence ID" value="NZ_JARXVC010000002.1"/>
</dbReference>
<sequence length="99" mass="10187">MRDVEAGASLEISHPAPVGSWGRPFTVIATEEIVVSRRARECAIPDCPPARGASSPGLTKVTSRGRTDADDGAGTAITPGDAAYLGNGLAISTRILVKE</sequence>
<dbReference type="EMBL" id="JARXVC010000002">
    <property type="protein sequence ID" value="MDH6279871.1"/>
    <property type="molecule type" value="Genomic_DNA"/>
</dbReference>
<keyword evidence="3" id="KW-1185">Reference proteome</keyword>
<gene>
    <name evidence="2" type="ORF">M2280_001080</name>
</gene>
<feature type="region of interest" description="Disordered" evidence="1">
    <location>
        <begin position="46"/>
        <end position="74"/>
    </location>
</feature>
<proteinExistence type="predicted"/>
<evidence type="ECO:0000313" key="2">
    <source>
        <dbReference type="EMBL" id="MDH6279871.1"/>
    </source>
</evidence>
<evidence type="ECO:0000256" key="1">
    <source>
        <dbReference type="SAM" id="MobiDB-lite"/>
    </source>
</evidence>
<accession>A0ABT6M6D5</accession>
<name>A0ABT6M6D5_9NOCA</name>
<reference evidence="2 3" key="1">
    <citation type="submission" date="2023-04" db="EMBL/GenBank/DDBJ databases">
        <title>Forest soil microbial communities from Buena Vista Peninsula, Colon Province, Panama.</title>
        <authorList>
            <person name="Bouskill N."/>
        </authorList>
    </citation>
    <scope>NUCLEOTIDE SEQUENCE [LARGE SCALE GENOMIC DNA]</scope>
    <source>
        <strain evidence="2 3">CFH S0262</strain>
    </source>
</reference>
<evidence type="ECO:0000313" key="3">
    <source>
        <dbReference type="Proteomes" id="UP001160334"/>
    </source>
</evidence>
<comment type="caution">
    <text evidence="2">The sequence shown here is derived from an EMBL/GenBank/DDBJ whole genome shotgun (WGS) entry which is preliminary data.</text>
</comment>